<dbReference type="EMBL" id="MTKT01003224">
    <property type="protein sequence ID" value="OWM75771.1"/>
    <property type="molecule type" value="Genomic_DNA"/>
</dbReference>
<proteinExistence type="predicted"/>
<reference evidence="3" key="2">
    <citation type="submission" date="2017-06" db="EMBL/GenBank/DDBJ databases">
        <title>The pomegranate genome and the genomics of punicalagin biosynthesis.</title>
        <authorList>
            <person name="Xu C."/>
        </authorList>
    </citation>
    <scope>NUCLEOTIDE SEQUENCE [LARGE SCALE GENOMIC DNA]</scope>
    <source>
        <tissue evidence="3">Fresh leaf</tissue>
    </source>
</reference>
<feature type="chain" id="PRO_5014071771" description="CLAVATA3/ESR (CLE)-related protein 27" evidence="2">
    <location>
        <begin position="30"/>
        <end position="108"/>
    </location>
</feature>
<evidence type="ECO:0000256" key="1">
    <source>
        <dbReference type="SAM" id="MobiDB-lite"/>
    </source>
</evidence>
<reference evidence="4 6" key="3">
    <citation type="submission" date="2017-11" db="EMBL/GenBank/DDBJ databases">
        <title>De-novo sequencing of pomegranate (Punica granatum L.) genome.</title>
        <authorList>
            <person name="Akparov Z."/>
            <person name="Amiraslanov A."/>
            <person name="Hajiyeva S."/>
            <person name="Abbasov M."/>
            <person name="Kaur K."/>
            <person name="Hamwieh A."/>
            <person name="Solovyev V."/>
            <person name="Salamov A."/>
            <person name="Braich B."/>
            <person name="Kosarev P."/>
            <person name="Mahmoud A."/>
            <person name="Hajiyev E."/>
            <person name="Babayeva S."/>
            <person name="Izzatullayeva V."/>
            <person name="Mammadov A."/>
            <person name="Mammadov A."/>
            <person name="Sharifova S."/>
            <person name="Ojaghi J."/>
            <person name="Eynullazada K."/>
            <person name="Bayramov B."/>
            <person name="Abdulazimova A."/>
            <person name="Shahmuradov I."/>
        </authorList>
    </citation>
    <scope>NUCLEOTIDE SEQUENCE [LARGE SCALE GENOMIC DNA]</scope>
    <source>
        <strain evidence="4">AG2017</strain>
        <strain evidence="6">cv. AG2017</strain>
        <tissue evidence="4">Leaf</tissue>
    </source>
</reference>
<feature type="region of interest" description="Disordered" evidence="1">
    <location>
        <begin position="68"/>
        <end position="108"/>
    </location>
</feature>
<dbReference type="Proteomes" id="UP000233551">
    <property type="component" value="Unassembled WGS sequence"/>
</dbReference>
<evidence type="ECO:0000313" key="5">
    <source>
        <dbReference type="Proteomes" id="UP000197138"/>
    </source>
</evidence>
<gene>
    <name evidence="3" type="ORF">CDL15_Pgr009415</name>
    <name evidence="4" type="ORF">CRG98_019114</name>
</gene>
<dbReference type="InterPro" id="IPR040274">
    <property type="entry name" value="CLE27/CLE43"/>
</dbReference>
<evidence type="ECO:0008006" key="7">
    <source>
        <dbReference type="Google" id="ProtNLM"/>
    </source>
</evidence>
<evidence type="ECO:0000256" key="2">
    <source>
        <dbReference type="SAM" id="SignalP"/>
    </source>
</evidence>
<dbReference type="AlphaFoldDB" id="A0A218WU77"/>
<keyword evidence="2" id="KW-0732">Signal</keyword>
<reference evidence="5" key="1">
    <citation type="journal article" date="2017" name="Plant J.">
        <title>The pomegranate (Punica granatum L.) genome and the genomics of punicalagin biosynthesis.</title>
        <authorList>
            <person name="Qin G."/>
            <person name="Xu C."/>
            <person name="Ming R."/>
            <person name="Tang H."/>
            <person name="Guyot R."/>
            <person name="Kramer E.M."/>
            <person name="Hu Y."/>
            <person name="Yi X."/>
            <person name="Qi Y."/>
            <person name="Xu X."/>
            <person name="Gao Z."/>
            <person name="Pan H."/>
            <person name="Jian J."/>
            <person name="Tian Y."/>
            <person name="Yue Z."/>
            <person name="Xu Y."/>
        </authorList>
    </citation>
    <scope>NUCLEOTIDE SEQUENCE [LARGE SCALE GENOMIC DNA]</scope>
    <source>
        <strain evidence="5">cv. Dabenzi</strain>
    </source>
</reference>
<dbReference type="PANTHER" id="PTHR37184:SF2">
    <property type="entry name" value="CLAVATA3_ESR (CLE)-RELATED PROTEIN 43"/>
    <property type="match status" value="1"/>
</dbReference>
<comment type="caution">
    <text evidence="3">The sequence shown here is derived from an EMBL/GenBank/DDBJ whole genome shotgun (WGS) entry which is preliminary data.</text>
</comment>
<feature type="signal peptide" evidence="2">
    <location>
        <begin position="1"/>
        <end position="29"/>
    </location>
</feature>
<evidence type="ECO:0000313" key="6">
    <source>
        <dbReference type="Proteomes" id="UP000233551"/>
    </source>
</evidence>
<dbReference type="EMBL" id="PGOL01001148">
    <property type="protein sequence ID" value="PKI60460.1"/>
    <property type="molecule type" value="Genomic_DNA"/>
</dbReference>
<dbReference type="Proteomes" id="UP000197138">
    <property type="component" value="Unassembled WGS sequence"/>
</dbReference>
<evidence type="ECO:0000313" key="3">
    <source>
        <dbReference type="EMBL" id="OWM75771.1"/>
    </source>
</evidence>
<name>A0A218WU77_PUNGR</name>
<dbReference type="PANTHER" id="PTHR37184">
    <property type="entry name" value="CLAVATA3/ESR (CLE)-RELATED PROTEIN 27"/>
    <property type="match status" value="1"/>
</dbReference>
<keyword evidence="6" id="KW-1185">Reference proteome</keyword>
<evidence type="ECO:0000313" key="4">
    <source>
        <dbReference type="EMBL" id="PKI60460.1"/>
    </source>
</evidence>
<protein>
    <recommendedName>
        <fullName evidence="7">CLAVATA3/ESR (CLE)-related protein 27</fullName>
    </recommendedName>
</protein>
<organism evidence="3 5">
    <name type="scientific">Punica granatum</name>
    <name type="common">Pomegranate</name>
    <dbReference type="NCBI Taxonomy" id="22663"/>
    <lineage>
        <taxon>Eukaryota</taxon>
        <taxon>Viridiplantae</taxon>
        <taxon>Streptophyta</taxon>
        <taxon>Embryophyta</taxon>
        <taxon>Tracheophyta</taxon>
        <taxon>Spermatophyta</taxon>
        <taxon>Magnoliopsida</taxon>
        <taxon>eudicotyledons</taxon>
        <taxon>Gunneridae</taxon>
        <taxon>Pentapetalae</taxon>
        <taxon>rosids</taxon>
        <taxon>malvids</taxon>
        <taxon>Myrtales</taxon>
        <taxon>Lythraceae</taxon>
        <taxon>Punica</taxon>
    </lineage>
</organism>
<accession>A0A218WU77</accession>
<feature type="region of interest" description="Disordered" evidence="1">
    <location>
        <begin position="40"/>
        <end position="59"/>
    </location>
</feature>
<sequence length="108" mass="11631">MSFPSIRARRTRSLVALLLILSLLHICTCRASASRLFPAASTGRDIASTPTAMPPVMVPKKNRDELLQKYFPGTAPRPDSSSPVTDRGGGGFGESKRKVPSCPDPLHN</sequence>